<accession>A0A1W6WZ30</accession>
<keyword evidence="1" id="KW-0614">Plasmid</keyword>
<dbReference type="KEGG" id="bthy:AQ980_31500"/>
<dbReference type="Proteomes" id="UP000194143">
    <property type="component" value="Plasmid poh2"/>
</dbReference>
<evidence type="ECO:0000313" key="1">
    <source>
        <dbReference type="EMBL" id="ARP61559.1"/>
    </source>
</evidence>
<gene>
    <name evidence="1" type="ORF">CAB88_31605</name>
</gene>
<evidence type="ECO:0000313" key="2">
    <source>
        <dbReference type="Proteomes" id="UP000194143"/>
    </source>
</evidence>
<reference evidence="1 2" key="1">
    <citation type="submission" date="2017-04" db="EMBL/GenBank/DDBJ databases">
        <title>Complete Genome Sequence of Bacillus thuringiensis type Strain ATCC 10792.</title>
        <authorList>
            <person name="Oh D.-H."/>
            <person name="Park B.-J."/>
            <person name="Shuai W."/>
            <person name="Chelliah R."/>
        </authorList>
    </citation>
    <scope>NUCLEOTIDE SEQUENCE [LARGE SCALE GENOMIC DNA]</scope>
    <source>
        <strain evidence="1 2">ATCC 10792</strain>
        <plasmid evidence="1 2">poh2</plasmid>
    </source>
</reference>
<sequence length="119" mass="14283">MKQNLDIPLQRTDKNKIMEIKKSSKRSYLEQLQGIFNYYEKISVELFADKVINNYDQLNDLKKDLVTITIKNELFTQEEYFRKIHKAILTKLPQLEFKEMLIIMIAQYMKDKEDPASLF</sequence>
<geneLocation type="plasmid" evidence="1 2">
    <name>poh2</name>
</geneLocation>
<dbReference type="AlphaFoldDB" id="A0A1W6WZ30"/>
<organism evidence="1 2">
    <name type="scientific">Bacillus thuringiensis</name>
    <dbReference type="NCBI Taxonomy" id="1428"/>
    <lineage>
        <taxon>Bacteria</taxon>
        <taxon>Bacillati</taxon>
        <taxon>Bacillota</taxon>
        <taxon>Bacilli</taxon>
        <taxon>Bacillales</taxon>
        <taxon>Bacillaceae</taxon>
        <taxon>Bacillus</taxon>
        <taxon>Bacillus cereus group</taxon>
    </lineage>
</organism>
<dbReference type="GeneID" id="67470139"/>
<name>A0A1W6WZ30_BACTU</name>
<dbReference type="RefSeq" id="WP_000812484.1">
    <property type="nucleotide sequence ID" value="NZ_CP011357.1"/>
</dbReference>
<protein>
    <submittedName>
        <fullName evidence="1">Spindle assembly checkpoint component MAD1</fullName>
    </submittedName>
</protein>
<dbReference type="EMBL" id="CP021063">
    <property type="protein sequence ID" value="ARP61559.1"/>
    <property type="molecule type" value="Genomic_DNA"/>
</dbReference>
<keyword evidence="2" id="KW-1185">Reference proteome</keyword>
<proteinExistence type="predicted"/>